<comment type="caution">
    <text evidence="2">The sequence shown here is derived from an EMBL/GenBank/DDBJ whole genome shotgun (WGS) entry which is preliminary data.</text>
</comment>
<dbReference type="Proteomes" id="UP000251576">
    <property type="component" value="Unassembled WGS sequence"/>
</dbReference>
<organism evidence="2 3">
    <name type="scientific">Enterobacter cloacae</name>
    <dbReference type="NCBI Taxonomy" id="550"/>
    <lineage>
        <taxon>Bacteria</taxon>
        <taxon>Pseudomonadati</taxon>
        <taxon>Pseudomonadota</taxon>
        <taxon>Gammaproteobacteria</taxon>
        <taxon>Enterobacterales</taxon>
        <taxon>Enterobacteriaceae</taxon>
        <taxon>Enterobacter</taxon>
        <taxon>Enterobacter cloacae complex</taxon>
    </lineage>
</organism>
<name>A0A330GAJ9_ENTCL</name>
<evidence type="ECO:0000313" key="2">
    <source>
        <dbReference type="EMBL" id="RAZ65857.1"/>
    </source>
</evidence>
<feature type="compositionally biased region" description="Polar residues" evidence="1">
    <location>
        <begin position="102"/>
        <end position="115"/>
    </location>
</feature>
<feature type="region of interest" description="Disordered" evidence="1">
    <location>
        <begin position="102"/>
        <end position="142"/>
    </location>
</feature>
<dbReference type="Pfam" id="PF05488">
    <property type="entry name" value="PAAR_motif"/>
    <property type="match status" value="1"/>
</dbReference>
<dbReference type="CDD" id="cd14744">
    <property type="entry name" value="PAAR_CT_2"/>
    <property type="match status" value="1"/>
</dbReference>
<dbReference type="InterPro" id="IPR008727">
    <property type="entry name" value="PAAR_motif"/>
</dbReference>
<gene>
    <name evidence="2" type="ORF">DP202_15150</name>
</gene>
<proteinExistence type="predicted"/>
<feature type="compositionally biased region" description="Pro residues" evidence="1">
    <location>
        <begin position="119"/>
        <end position="133"/>
    </location>
</feature>
<evidence type="ECO:0000256" key="1">
    <source>
        <dbReference type="SAM" id="MobiDB-lite"/>
    </source>
</evidence>
<dbReference type="RefSeq" id="WP_139156905.1">
    <property type="nucleotide sequence ID" value="NZ_CABMNQ010000027.1"/>
</dbReference>
<evidence type="ECO:0000313" key="3">
    <source>
        <dbReference type="Proteomes" id="UP000251576"/>
    </source>
</evidence>
<dbReference type="Gene3D" id="2.60.200.60">
    <property type="match status" value="1"/>
</dbReference>
<feature type="non-terminal residue" evidence="2">
    <location>
        <position position="270"/>
    </location>
</feature>
<accession>A0A330GAJ9</accession>
<protein>
    <submittedName>
        <fullName evidence="2">Type VI secretion system tube protein Hcp</fullName>
    </submittedName>
</protein>
<sequence>MLHFVSIDALGLALDGDKTTTGARCISSLPVNQDTGRGMVRVGDNTTPCPLCKIPGTVVTGTPDFIIDGAWAAIHDSEVKCGCPAGSNRIIVPLSDAGAVTQNTVRPTGHSSFSRQPDEPPVTSPPSFTPPLSTPSESDSPAPQDVTLTIGLFFDGTGNNAVNTENMIKACTARHFDYTSAEAEVIMARCAREEFGVSGTGAGSYIGYYTNVHWLHTLYQTDLLPDSTAAQASLYIDGIGTEAGKPDSLIGQSLGIADTGVIAKTDKAVA</sequence>
<dbReference type="EMBL" id="QMDH01000027">
    <property type="protein sequence ID" value="RAZ65857.1"/>
    <property type="molecule type" value="Genomic_DNA"/>
</dbReference>
<reference evidence="2 3" key="1">
    <citation type="submission" date="2018-06" db="EMBL/GenBank/DDBJ databases">
        <title>ACT-28, a chromosomally-encoded AmpC with carbapenemase activity from Enterobacter kobei.</title>
        <authorList>
            <person name="Jousset A.B."/>
            <person name="Oueslati S."/>
            <person name="Bernabeu S."/>
            <person name="Takissian J."/>
            <person name="Creton E."/>
            <person name="Vogel A."/>
            <person name="Cotellon G."/>
            <person name="Bonnin R.A."/>
            <person name="Dortet L."/>
            <person name="Naas T."/>
        </authorList>
    </citation>
    <scope>NUCLEOTIDE SEQUENCE [LARGE SCALE GENOMIC DNA]</scope>
    <source>
        <strain evidence="2 3">99B3</strain>
    </source>
</reference>
<dbReference type="AlphaFoldDB" id="A0A330GAJ9"/>